<dbReference type="EMBL" id="VNIQ01000002">
    <property type="protein sequence ID" value="TYQ06114.1"/>
    <property type="molecule type" value="Genomic_DNA"/>
</dbReference>
<sequence length="413" mass="43829">MPDNDSDIVIVGGGVAGCALAARLAAGGLKVTVLERESTYHDMVRGEAMVPWGFVEAIELGVAQSILEADSMSVITKMVPYDENLSVEQAQRMSKDLSTAVPGAPGVIGVGHPELREALAQAATKAGATVIRGVRRCTIERAPHPSVTYEVDGETRTERCRLIVGADGKQSSTRAAAGVSLSTTEARVKLSGMLVDDGGVWDRSVTTIAIAGRNQYIVIPRADNRLRLYVGRSTSDPEPLRGPATITEFLESYRTPIFPNFDDLAAATPIGPCATFPMNDAWTDTPVVPGVALIGDAAGWSNPVTAQGLSISLRDARILSEALLDNSTWTPQSLAGYSEERSARMARLRFASALTDLLAGFCMPDRTARQSRMRRMLSQRPELGAALGAVHSGPWAAPAEAYSPDILATLALA</sequence>
<dbReference type="InterPro" id="IPR036188">
    <property type="entry name" value="FAD/NAD-bd_sf"/>
</dbReference>
<dbReference type="AlphaFoldDB" id="A0A652YT78"/>
<dbReference type="PRINTS" id="PR00420">
    <property type="entry name" value="RNGMNOXGNASE"/>
</dbReference>
<organism evidence="2">
    <name type="scientific">Nocardia globerula</name>
    <dbReference type="NCBI Taxonomy" id="1818"/>
    <lineage>
        <taxon>Bacteria</taxon>
        <taxon>Bacillati</taxon>
        <taxon>Actinomycetota</taxon>
        <taxon>Actinomycetes</taxon>
        <taxon>Mycobacteriales</taxon>
        <taxon>Nocardiaceae</taxon>
        <taxon>Nocardia</taxon>
    </lineage>
</organism>
<proteinExistence type="predicted"/>
<dbReference type="Gene3D" id="3.50.50.60">
    <property type="entry name" value="FAD/NAD(P)-binding domain"/>
    <property type="match status" value="1"/>
</dbReference>
<dbReference type="SUPFAM" id="SSF51905">
    <property type="entry name" value="FAD/NAD(P)-binding domain"/>
    <property type="match status" value="1"/>
</dbReference>
<evidence type="ECO:0000259" key="1">
    <source>
        <dbReference type="Pfam" id="PF01494"/>
    </source>
</evidence>
<dbReference type="PANTHER" id="PTHR42685">
    <property type="entry name" value="GERANYLGERANYL DIPHOSPHATE REDUCTASE"/>
    <property type="match status" value="1"/>
</dbReference>
<dbReference type="GO" id="GO:0071949">
    <property type="term" value="F:FAD binding"/>
    <property type="evidence" value="ECO:0007669"/>
    <property type="project" value="InterPro"/>
</dbReference>
<comment type="caution">
    <text evidence="2">The sequence shown here is derived from an EMBL/GenBank/DDBJ whole genome shotgun (WGS) entry which is preliminary data.</text>
</comment>
<dbReference type="PANTHER" id="PTHR42685:SF19">
    <property type="entry name" value="POSSIBLE OXIDOREDUCTASE"/>
    <property type="match status" value="1"/>
</dbReference>
<dbReference type="Gene3D" id="3.30.70.2450">
    <property type="match status" value="1"/>
</dbReference>
<name>A0A652YT78_NOCGL</name>
<dbReference type="InterPro" id="IPR050407">
    <property type="entry name" value="Geranylgeranyl_reductase"/>
</dbReference>
<evidence type="ECO:0000313" key="2">
    <source>
        <dbReference type="EMBL" id="TYQ06114.1"/>
    </source>
</evidence>
<protein>
    <submittedName>
        <fullName evidence="2">2-polyprenyl-6-methoxyphenol hydroxylase-like FAD-dependent oxidoreductase</fullName>
    </submittedName>
</protein>
<accession>A0A652YT78</accession>
<dbReference type="InterPro" id="IPR002938">
    <property type="entry name" value="FAD-bd"/>
</dbReference>
<reference evidence="2" key="1">
    <citation type="submission" date="2019-07" db="EMBL/GenBank/DDBJ databases">
        <title>Genomic Encyclopedia of Type Strains, Phase IV (KMG-IV): sequencing the most valuable type-strain genomes for metagenomic binning, comparative biology and taxonomic classification.</title>
        <authorList>
            <person name="Goeker M."/>
        </authorList>
    </citation>
    <scope>NUCLEOTIDE SEQUENCE</scope>
    <source>
        <strain evidence="2">DSM 44596</strain>
    </source>
</reference>
<dbReference type="Pfam" id="PF01494">
    <property type="entry name" value="FAD_binding_3"/>
    <property type="match status" value="1"/>
</dbReference>
<gene>
    <name evidence="2" type="ORF">FNL38_102246</name>
</gene>
<feature type="domain" description="FAD-binding" evidence="1">
    <location>
        <begin position="6"/>
        <end position="347"/>
    </location>
</feature>